<dbReference type="STRING" id="185761.SAMN05660282_00602"/>
<keyword evidence="2" id="KW-0472">Membrane</keyword>
<keyword evidence="4" id="KW-1185">Reference proteome</keyword>
<feature type="transmembrane region" description="Helical" evidence="2">
    <location>
        <begin position="106"/>
        <end position="127"/>
    </location>
</feature>
<protein>
    <submittedName>
        <fullName evidence="3">Uncharacterized protein</fullName>
    </submittedName>
</protein>
<keyword evidence="2" id="KW-1133">Transmembrane helix</keyword>
<evidence type="ECO:0000256" key="2">
    <source>
        <dbReference type="SAM" id="Phobius"/>
    </source>
</evidence>
<dbReference type="AlphaFoldDB" id="A0A1I2R8K7"/>
<evidence type="ECO:0000313" key="4">
    <source>
        <dbReference type="Proteomes" id="UP000199065"/>
    </source>
</evidence>
<dbReference type="Proteomes" id="UP000199065">
    <property type="component" value="Unassembled WGS sequence"/>
</dbReference>
<feature type="transmembrane region" description="Helical" evidence="2">
    <location>
        <begin position="78"/>
        <end position="99"/>
    </location>
</feature>
<evidence type="ECO:0000313" key="3">
    <source>
        <dbReference type="EMBL" id="SFG34927.1"/>
    </source>
</evidence>
<evidence type="ECO:0000256" key="1">
    <source>
        <dbReference type="SAM" id="MobiDB-lite"/>
    </source>
</evidence>
<gene>
    <name evidence="3" type="ORF">SAMN05660282_00602</name>
</gene>
<feature type="region of interest" description="Disordered" evidence="1">
    <location>
        <begin position="208"/>
        <end position="264"/>
    </location>
</feature>
<reference evidence="3 4" key="1">
    <citation type="submission" date="2016-10" db="EMBL/GenBank/DDBJ databases">
        <authorList>
            <person name="de Groot N.N."/>
        </authorList>
    </citation>
    <scope>NUCLEOTIDE SEQUENCE [LARGE SCALE GENOMIC DNA]</scope>
    <source>
        <strain>J11</strain>
        <strain evidence="4">PG 39</strain>
    </source>
</reference>
<feature type="transmembrane region" description="Helical" evidence="2">
    <location>
        <begin position="35"/>
        <end position="58"/>
    </location>
</feature>
<proteinExistence type="predicted"/>
<name>A0A1I2R8K7_9CORY</name>
<sequence>MWCSYVEYEDESTEVTSTDKELAVKEKQAAKRIDIAPVLPHLGVALAAYLVGLAGPIITKVRMALAVIQETGGADLKITEWVYLYTSFLGTGLCLILLLATRRMGFAIAAWVFSGIALFSSLLALWLRQTDKGDATSGWGMYLSIFGVILAVYALSNIIMRRSDQQKKLAEERASLEITDAVGLAQRDLLAQQKRDWDTNPLFVDDRRQQAAERHHSTPQAQQPKPDEATPSEAKPSEAKPDEATPDGSPNPKPATPPENPSAD</sequence>
<accession>A0A1I2R8K7</accession>
<dbReference type="EMBL" id="FOPJ01000003">
    <property type="protein sequence ID" value="SFG34927.1"/>
    <property type="molecule type" value="Genomic_DNA"/>
</dbReference>
<feature type="transmembrane region" description="Helical" evidence="2">
    <location>
        <begin position="139"/>
        <end position="159"/>
    </location>
</feature>
<feature type="compositionally biased region" description="Pro residues" evidence="1">
    <location>
        <begin position="249"/>
        <end position="264"/>
    </location>
</feature>
<keyword evidence="2" id="KW-0812">Transmembrane</keyword>
<organism evidence="3 4">
    <name type="scientific">Corynebacterium spheniscorum</name>
    <dbReference type="NCBI Taxonomy" id="185761"/>
    <lineage>
        <taxon>Bacteria</taxon>
        <taxon>Bacillati</taxon>
        <taxon>Actinomycetota</taxon>
        <taxon>Actinomycetes</taxon>
        <taxon>Mycobacteriales</taxon>
        <taxon>Corynebacteriaceae</taxon>
        <taxon>Corynebacterium</taxon>
    </lineage>
</organism>